<evidence type="ECO:0000259" key="1">
    <source>
        <dbReference type="PROSITE" id="PS51186"/>
    </source>
</evidence>
<dbReference type="FunFam" id="3.40.630.30:FF:000097">
    <property type="entry name" value="Histone acetyltransferase HPA2 and related acetyltransferases"/>
    <property type="match status" value="1"/>
</dbReference>
<dbReference type="Pfam" id="PF00583">
    <property type="entry name" value="Acetyltransf_1"/>
    <property type="match status" value="1"/>
</dbReference>
<dbReference type="PANTHER" id="PTHR42919">
    <property type="entry name" value="N-ALPHA-ACETYLTRANSFERASE"/>
    <property type="match status" value="1"/>
</dbReference>
<accession>A0A438IE30</accession>
<protein>
    <recommendedName>
        <fullName evidence="1">N-acetyltransferase domain-containing protein</fullName>
    </recommendedName>
</protein>
<dbReference type="PANTHER" id="PTHR42919:SF20">
    <property type="entry name" value="GCN5-RELATED N-ACETYLTRANSFERASE 10, CHLOROPLASTIC"/>
    <property type="match status" value="1"/>
</dbReference>
<dbReference type="InterPro" id="IPR016181">
    <property type="entry name" value="Acyl_CoA_acyltransferase"/>
</dbReference>
<evidence type="ECO:0000313" key="3">
    <source>
        <dbReference type="Proteomes" id="UP000288805"/>
    </source>
</evidence>
<dbReference type="GO" id="GO:0016747">
    <property type="term" value="F:acyltransferase activity, transferring groups other than amino-acyl groups"/>
    <property type="evidence" value="ECO:0007669"/>
    <property type="project" value="InterPro"/>
</dbReference>
<dbReference type="Gene3D" id="3.40.630.30">
    <property type="match status" value="1"/>
</dbReference>
<dbReference type="CDD" id="cd04301">
    <property type="entry name" value="NAT_SF"/>
    <property type="match status" value="1"/>
</dbReference>
<sequence>MHSAMASFHSKTAPVFQKHYTEPSCRYTGINNGRIGIKGCGKSWRINIGKTRLFKGGRGSVVQCCSSSSTPSAEDQRVLRLVGKVGLREKPEYGKDQFGCLVNEYGWKVRRLVEEDGEMRKVAQVQAQAFHVPVALFNDLFFEFFQAEVLSGLVYKLRNSPPDRYACLVAEPASETEQEVVGVVDVTALRDEAVLQHLGGAEEYLYVSGIAVLNDFRRQKVATALLKACDMLSILWGFEYLVLRAYEDDLGARKLYSNAGYSVVSGDPPWTSTWLGKKRRVVMVKRSNLRE</sequence>
<dbReference type="InterPro" id="IPR000182">
    <property type="entry name" value="GNAT_dom"/>
</dbReference>
<dbReference type="SUPFAM" id="SSF55729">
    <property type="entry name" value="Acyl-CoA N-acyltransferases (Nat)"/>
    <property type="match status" value="1"/>
</dbReference>
<organism evidence="2 3">
    <name type="scientific">Vitis vinifera</name>
    <name type="common">Grape</name>
    <dbReference type="NCBI Taxonomy" id="29760"/>
    <lineage>
        <taxon>Eukaryota</taxon>
        <taxon>Viridiplantae</taxon>
        <taxon>Streptophyta</taxon>
        <taxon>Embryophyta</taxon>
        <taxon>Tracheophyta</taxon>
        <taxon>Spermatophyta</taxon>
        <taxon>Magnoliopsida</taxon>
        <taxon>eudicotyledons</taxon>
        <taxon>Gunneridae</taxon>
        <taxon>Pentapetalae</taxon>
        <taxon>rosids</taxon>
        <taxon>Vitales</taxon>
        <taxon>Vitaceae</taxon>
        <taxon>Viteae</taxon>
        <taxon>Vitis</taxon>
    </lineage>
</organism>
<dbReference type="InterPro" id="IPR051556">
    <property type="entry name" value="N-term/lysine_N-AcTrnsfr"/>
</dbReference>
<reference evidence="2 3" key="1">
    <citation type="journal article" date="2018" name="PLoS Genet.">
        <title>Population sequencing reveals clonal diversity and ancestral inbreeding in the grapevine cultivar Chardonnay.</title>
        <authorList>
            <person name="Roach M.J."/>
            <person name="Johnson D.L."/>
            <person name="Bohlmann J."/>
            <person name="van Vuuren H.J."/>
            <person name="Jones S.J."/>
            <person name="Pretorius I.S."/>
            <person name="Schmidt S.A."/>
            <person name="Borneman A.R."/>
        </authorList>
    </citation>
    <scope>NUCLEOTIDE SEQUENCE [LARGE SCALE GENOMIC DNA]</scope>
    <source>
        <strain evidence="3">cv. Chardonnay</strain>
        <tissue evidence="2">Leaf</tissue>
    </source>
</reference>
<evidence type="ECO:0000313" key="2">
    <source>
        <dbReference type="EMBL" id="RVW94991.1"/>
    </source>
</evidence>
<dbReference type="PROSITE" id="PS51186">
    <property type="entry name" value="GNAT"/>
    <property type="match status" value="1"/>
</dbReference>
<comment type="caution">
    <text evidence="2">The sequence shown here is derived from an EMBL/GenBank/DDBJ whole genome shotgun (WGS) entry which is preliminary data.</text>
</comment>
<dbReference type="Proteomes" id="UP000288805">
    <property type="component" value="Unassembled WGS sequence"/>
</dbReference>
<dbReference type="EMBL" id="QGNW01000117">
    <property type="protein sequence ID" value="RVW94991.1"/>
    <property type="molecule type" value="Genomic_DNA"/>
</dbReference>
<dbReference type="AlphaFoldDB" id="A0A438IE30"/>
<gene>
    <name evidence="2" type="ORF">CK203_040087</name>
</gene>
<feature type="domain" description="N-acetyltransferase" evidence="1">
    <location>
        <begin position="120"/>
        <end position="280"/>
    </location>
</feature>
<proteinExistence type="predicted"/>
<name>A0A438IE30_VITVI</name>